<name>A0A8A4Z9G1_9MICO</name>
<dbReference type="EMBL" id="CP071868">
    <property type="protein sequence ID" value="QTE28550.1"/>
    <property type="molecule type" value="Genomic_DNA"/>
</dbReference>
<sequence>MVIITAIDDAFVEFGACEGWVAFGAKDFDEVEECGFVVWRGEDRGVDSAAGHWDVADGERVDDDGVCAIDDGAGGDEV</sequence>
<gene>
    <name evidence="1" type="ORF">J4E96_14415</name>
</gene>
<organism evidence="1 2">
    <name type="scientific">Pengzhenrongella sicca</name>
    <dbReference type="NCBI Taxonomy" id="2819238"/>
    <lineage>
        <taxon>Bacteria</taxon>
        <taxon>Bacillati</taxon>
        <taxon>Actinomycetota</taxon>
        <taxon>Actinomycetes</taxon>
        <taxon>Micrococcales</taxon>
        <taxon>Pengzhenrongella</taxon>
    </lineage>
</organism>
<keyword evidence="2" id="KW-1185">Reference proteome</keyword>
<accession>A0A8A4Z9G1</accession>
<dbReference type="KEGG" id="psic:J4E96_14415"/>
<evidence type="ECO:0000313" key="1">
    <source>
        <dbReference type="EMBL" id="QTE28550.1"/>
    </source>
</evidence>
<proteinExistence type="predicted"/>
<dbReference type="AlphaFoldDB" id="A0A8A4Z9G1"/>
<evidence type="ECO:0000313" key="2">
    <source>
        <dbReference type="Proteomes" id="UP000663937"/>
    </source>
</evidence>
<dbReference type="RefSeq" id="WP_227422786.1">
    <property type="nucleotide sequence ID" value="NZ_CP071868.1"/>
</dbReference>
<reference evidence="1" key="1">
    <citation type="submission" date="2021-03" db="EMBL/GenBank/DDBJ databases">
        <title>Pengzhenrongella sicca gen. nov., sp. nov., a new member of suborder Micrococcineae isolated from High-Arctic tundra soil.</title>
        <authorList>
            <person name="Peng F."/>
        </authorList>
    </citation>
    <scope>NUCLEOTIDE SEQUENCE</scope>
    <source>
        <strain evidence="1">LRZ-2</strain>
    </source>
</reference>
<protein>
    <submittedName>
        <fullName evidence="1">Uncharacterized protein</fullName>
    </submittedName>
</protein>
<dbReference type="Proteomes" id="UP000663937">
    <property type="component" value="Chromosome"/>
</dbReference>